<dbReference type="STRING" id="45068.Llon_1706"/>
<name>A0A0W0VJR1_9GAMM</name>
<dbReference type="InterPro" id="IPR029063">
    <property type="entry name" value="SAM-dependent_MTases_sf"/>
</dbReference>
<gene>
    <name evidence="4" type="ORF">Llon_1706</name>
</gene>
<dbReference type="Proteomes" id="UP000054997">
    <property type="component" value="Unassembled WGS sequence"/>
</dbReference>
<evidence type="ECO:0000256" key="1">
    <source>
        <dbReference type="ARBA" id="ARBA00022603"/>
    </source>
</evidence>
<dbReference type="SUPFAM" id="SSF53335">
    <property type="entry name" value="S-adenosyl-L-methionine-dependent methyltransferases"/>
    <property type="match status" value="1"/>
</dbReference>
<protein>
    <submittedName>
        <fullName evidence="4">Methyltransferase</fullName>
    </submittedName>
</protein>
<dbReference type="RefSeq" id="WP_058529716.1">
    <property type="nucleotide sequence ID" value="NZ_CAAAHZ010000010.1"/>
</dbReference>
<keyword evidence="2 4" id="KW-0808">Transferase</keyword>
<dbReference type="Gene3D" id="3.40.50.150">
    <property type="entry name" value="Vaccinia Virus protein VP39"/>
    <property type="match status" value="1"/>
</dbReference>
<evidence type="ECO:0000256" key="2">
    <source>
        <dbReference type="ARBA" id="ARBA00022679"/>
    </source>
</evidence>
<keyword evidence="1 4" id="KW-0489">Methyltransferase</keyword>
<dbReference type="GO" id="GO:0032259">
    <property type="term" value="P:methylation"/>
    <property type="evidence" value="ECO:0007669"/>
    <property type="project" value="UniProtKB-KW"/>
</dbReference>
<feature type="domain" description="Methyltransferase" evidence="3">
    <location>
        <begin position="34"/>
        <end position="124"/>
    </location>
</feature>
<evidence type="ECO:0000313" key="4">
    <source>
        <dbReference type="EMBL" id="KTD20353.1"/>
    </source>
</evidence>
<dbReference type="AlphaFoldDB" id="A0A0W0VJR1"/>
<sequence length="253" mass="29709">MSWDPERYVHGNYIQNKINEAFCKRLNFRLFGNILDIGSGDGLFTKLLADNLKSGQILGIDSSEPMVKHARQHWARKNLSFEVQRIEELKHTQPFDFILSFWCLHWTPIELSFPNIYQALKPGGKMYAVFSSFSDNSILQTWRELAKQNRYRDLTDKYINSTNEQYFLRVVNILSHLPFKQVKLNLETASVPLPTLDHFKNLLLTMPFMHTFPAEILNDLIRDMQEALQVICQRKYAGKLYYETRPIFLEAVK</sequence>
<comment type="caution">
    <text evidence="4">The sequence shown here is derived from an EMBL/GenBank/DDBJ whole genome shotgun (WGS) entry which is preliminary data.</text>
</comment>
<proteinExistence type="predicted"/>
<dbReference type="PATRIC" id="fig|45068.5.peg.1852"/>
<dbReference type="InterPro" id="IPR041698">
    <property type="entry name" value="Methyltransf_25"/>
</dbReference>
<organism evidence="4 5">
    <name type="scientific">Legionella londiniensis</name>
    <dbReference type="NCBI Taxonomy" id="45068"/>
    <lineage>
        <taxon>Bacteria</taxon>
        <taxon>Pseudomonadati</taxon>
        <taxon>Pseudomonadota</taxon>
        <taxon>Gammaproteobacteria</taxon>
        <taxon>Legionellales</taxon>
        <taxon>Legionellaceae</taxon>
        <taxon>Legionella</taxon>
    </lineage>
</organism>
<dbReference type="EMBL" id="LNYK01000026">
    <property type="protein sequence ID" value="KTD20353.1"/>
    <property type="molecule type" value="Genomic_DNA"/>
</dbReference>
<evidence type="ECO:0000313" key="5">
    <source>
        <dbReference type="Proteomes" id="UP000054997"/>
    </source>
</evidence>
<dbReference type="PANTHER" id="PTHR43861:SF1">
    <property type="entry name" value="TRANS-ACONITATE 2-METHYLTRANSFERASE"/>
    <property type="match status" value="1"/>
</dbReference>
<keyword evidence="5" id="KW-1185">Reference proteome</keyword>
<dbReference type="PANTHER" id="PTHR43861">
    <property type="entry name" value="TRANS-ACONITATE 2-METHYLTRANSFERASE-RELATED"/>
    <property type="match status" value="1"/>
</dbReference>
<accession>A0A0W0VJR1</accession>
<dbReference type="GO" id="GO:0008168">
    <property type="term" value="F:methyltransferase activity"/>
    <property type="evidence" value="ECO:0007669"/>
    <property type="project" value="UniProtKB-KW"/>
</dbReference>
<dbReference type="CDD" id="cd02440">
    <property type="entry name" value="AdoMet_MTases"/>
    <property type="match status" value="1"/>
</dbReference>
<dbReference type="Pfam" id="PF13649">
    <property type="entry name" value="Methyltransf_25"/>
    <property type="match status" value="1"/>
</dbReference>
<reference evidence="4 5" key="1">
    <citation type="submission" date="2015-11" db="EMBL/GenBank/DDBJ databases">
        <title>Genomic analysis of 38 Legionella species identifies large and diverse effector repertoires.</title>
        <authorList>
            <person name="Burstein D."/>
            <person name="Amaro F."/>
            <person name="Zusman T."/>
            <person name="Lifshitz Z."/>
            <person name="Cohen O."/>
            <person name="Gilbert J.A."/>
            <person name="Pupko T."/>
            <person name="Shuman H.A."/>
            <person name="Segal G."/>
        </authorList>
    </citation>
    <scope>NUCLEOTIDE SEQUENCE [LARGE SCALE GENOMIC DNA]</scope>
    <source>
        <strain evidence="4 5">ATCC 49505</strain>
    </source>
</reference>
<evidence type="ECO:0000259" key="3">
    <source>
        <dbReference type="Pfam" id="PF13649"/>
    </source>
</evidence>